<dbReference type="PANTHER" id="PTHR24321:SF14">
    <property type="entry name" value="SHORT-CHAIN TYPE DEHYDROGENASE_REDUCTASE BLR2146-RELATED"/>
    <property type="match status" value="1"/>
</dbReference>
<evidence type="ECO:0000259" key="3">
    <source>
        <dbReference type="SMART" id="SM00822"/>
    </source>
</evidence>
<evidence type="ECO:0000313" key="5">
    <source>
        <dbReference type="Proteomes" id="UP000749040"/>
    </source>
</evidence>
<dbReference type="InterPro" id="IPR020904">
    <property type="entry name" value="Sc_DH/Rdtase_CS"/>
</dbReference>
<evidence type="ECO:0000256" key="1">
    <source>
        <dbReference type="ARBA" id="ARBA00006484"/>
    </source>
</evidence>
<dbReference type="CDD" id="cd05233">
    <property type="entry name" value="SDR_c"/>
    <property type="match status" value="1"/>
</dbReference>
<keyword evidence="2" id="KW-0560">Oxidoreductase</keyword>
<dbReference type="PANTHER" id="PTHR24321">
    <property type="entry name" value="DEHYDROGENASES, SHORT CHAIN"/>
    <property type="match status" value="1"/>
</dbReference>
<dbReference type="Proteomes" id="UP000749040">
    <property type="component" value="Unassembled WGS sequence"/>
</dbReference>
<gene>
    <name evidence="4" type="ORF">ITX44_02090</name>
</gene>
<proteinExistence type="inferred from homology"/>
<dbReference type="InterPro" id="IPR036291">
    <property type="entry name" value="NAD(P)-bd_dom_sf"/>
</dbReference>
<protein>
    <submittedName>
        <fullName evidence="4">SDR family oxidoreductase</fullName>
    </submittedName>
</protein>
<dbReference type="RefSeq" id="WP_205355189.1">
    <property type="nucleotide sequence ID" value="NZ_JADKYB010000001.1"/>
</dbReference>
<name>A0ABS2TJ16_9ACTN</name>
<feature type="domain" description="Ketoreductase" evidence="3">
    <location>
        <begin position="11"/>
        <end position="200"/>
    </location>
</feature>
<dbReference type="InterPro" id="IPR002347">
    <property type="entry name" value="SDR_fam"/>
</dbReference>
<organism evidence="4 5">
    <name type="scientific">Actinacidiphila acididurans</name>
    <dbReference type="NCBI Taxonomy" id="2784346"/>
    <lineage>
        <taxon>Bacteria</taxon>
        <taxon>Bacillati</taxon>
        <taxon>Actinomycetota</taxon>
        <taxon>Actinomycetes</taxon>
        <taxon>Kitasatosporales</taxon>
        <taxon>Streptomycetaceae</taxon>
        <taxon>Actinacidiphila</taxon>
    </lineage>
</organism>
<dbReference type="SMART" id="SM00822">
    <property type="entry name" value="PKS_KR"/>
    <property type="match status" value="1"/>
</dbReference>
<dbReference type="NCBIfam" id="NF005559">
    <property type="entry name" value="PRK07231.1"/>
    <property type="match status" value="1"/>
</dbReference>
<dbReference type="EMBL" id="JADKYB010000001">
    <property type="protein sequence ID" value="MBM9503334.1"/>
    <property type="molecule type" value="Genomic_DNA"/>
</dbReference>
<dbReference type="Gene3D" id="3.40.50.720">
    <property type="entry name" value="NAD(P)-binding Rossmann-like Domain"/>
    <property type="match status" value="1"/>
</dbReference>
<dbReference type="SUPFAM" id="SSF51735">
    <property type="entry name" value="NAD(P)-binding Rossmann-fold domains"/>
    <property type="match status" value="1"/>
</dbReference>
<dbReference type="PROSITE" id="PS00061">
    <property type="entry name" value="ADH_SHORT"/>
    <property type="match status" value="1"/>
</dbReference>
<dbReference type="PRINTS" id="PR00081">
    <property type="entry name" value="GDHRDH"/>
</dbReference>
<sequence length="253" mass="25661">MNPTVPRFAGQVAVVTGAASGIGAATAERLAAEGAAVVLADIAAGPGEAVAARIRDGGGRAVFTEADVADEDAWQRLVTAAHAFGPVSVLVSNAFTVDVRPAHETTLASWQRQLAVNLTASFLGVKAALPDLEQRQGAVVLTSSVHAHRGIPGHPAYAAAKGALLSLCGQLAVEYGPRVRVNAVVPGPILTGAWDRVGEEDRARSVAETAAGRFGRPEEVAAAIAFLAAAEASYITGSSLLVDGGWSVVKASA</sequence>
<evidence type="ECO:0000256" key="2">
    <source>
        <dbReference type="ARBA" id="ARBA00023002"/>
    </source>
</evidence>
<comment type="similarity">
    <text evidence="1">Belongs to the short-chain dehydrogenases/reductases (SDR) family.</text>
</comment>
<keyword evidence="5" id="KW-1185">Reference proteome</keyword>
<dbReference type="InterPro" id="IPR057326">
    <property type="entry name" value="KR_dom"/>
</dbReference>
<comment type="caution">
    <text evidence="4">The sequence shown here is derived from an EMBL/GenBank/DDBJ whole genome shotgun (WGS) entry which is preliminary data.</text>
</comment>
<accession>A0ABS2TJ16</accession>
<reference evidence="4 5" key="1">
    <citation type="submission" date="2021-01" db="EMBL/GenBank/DDBJ databases">
        <title>Streptomyces acididurans sp. nov., isolated from a peat swamp forest soil.</title>
        <authorList>
            <person name="Chantavorakit T."/>
            <person name="Duangmal K."/>
        </authorList>
    </citation>
    <scope>NUCLEOTIDE SEQUENCE [LARGE SCALE GENOMIC DNA]</scope>
    <source>
        <strain evidence="4 5">KK5PA1</strain>
    </source>
</reference>
<dbReference type="Pfam" id="PF13561">
    <property type="entry name" value="adh_short_C2"/>
    <property type="match status" value="1"/>
</dbReference>
<evidence type="ECO:0000313" key="4">
    <source>
        <dbReference type="EMBL" id="MBM9503334.1"/>
    </source>
</evidence>